<comment type="similarity">
    <text evidence="8">Belongs to the WUS homeobox family.</text>
</comment>
<dbReference type="SMART" id="SM00389">
    <property type="entry name" value="HOX"/>
    <property type="match status" value="1"/>
</dbReference>
<dbReference type="CDD" id="cd00086">
    <property type="entry name" value="homeodomain"/>
    <property type="match status" value="1"/>
</dbReference>
<dbReference type="PANTHER" id="PTHR45940:SF13">
    <property type="entry name" value="WUSCHEL-RELATED HOMEOBOX 1"/>
    <property type="match status" value="1"/>
</dbReference>
<evidence type="ECO:0000256" key="6">
    <source>
        <dbReference type="ARBA" id="ARBA00023163"/>
    </source>
</evidence>
<dbReference type="InterPro" id="IPR009057">
    <property type="entry name" value="Homeodomain-like_sf"/>
</dbReference>
<evidence type="ECO:0000259" key="11">
    <source>
        <dbReference type="PROSITE" id="PS50071"/>
    </source>
</evidence>
<keyword evidence="13" id="KW-1185">Reference proteome</keyword>
<dbReference type="AlphaFoldDB" id="A0A022QW66"/>
<dbReference type="Proteomes" id="UP000030748">
    <property type="component" value="Unassembled WGS sequence"/>
</dbReference>
<dbReference type="Pfam" id="PF00046">
    <property type="entry name" value="Homeodomain"/>
    <property type="match status" value="1"/>
</dbReference>
<evidence type="ECO:0000256" key="1">
    <source>
        <dbReference type="ARBA" id="ARBA00004123"/>
    </source>
</evidence>
<evidence type="ECO:0000256" key="4">
    <source>
        <dbReference type="ARBA" id="ARBA00023125"/>
    </source>
</evidence>
<evidence type="ECO:0000313" key="12">
    <source>
        <dbReference type="EMBL" id="EYU31824.1"/>
    </source>
</evidence>
<dbReference type="eggNOG" id="ENOG502QVAV">
    <property type="taxonomic scope" value="Eukaryota"/>
</dbReference>
<feature type="DNA-binding region" description="Homeobox" evidence="9">
    <location>
        <begin position="74"/>
        <end position="128"/>
    </location>
</feature>
<comment type="subcellular location">
    <subcellularLocation>
        <location evidence="1 9 10">Nucleus</location>
    </subcellularLocation>
</comment>
<dbReference type="KEGG" id="egt:105964135"/>
<dbReference type="InterPro" id="IPR001356">
    <property type="entry name" value="HD"/>
</dbReference>
<keyword evidence="3" id="KW-0805">Transcription regulation</keyword>
<gene>
    <name evidence="12" type="ORF">MIMGU_mgv1a025465mg</name>
</gene>
<protein>
    <recommendedName>
        <fullName evidence="11">Homeobox domain-containing protein</fullName>
    </recommendedName>
</protein>
<feature type="domain" description="Homeobox" evidence="11">
    <location>
        <begin position="72"/>
        <end position="127"/>
    </location>
</feature>
<evidence type="ECO:0000256" key="10">
    <source>
        <dbReference type="RuleBase" id="RU000682"/>
    </source>
</evidence>
<dbReference type="GO" id="GO:0005634">
    <property type="term" value="C:nucleus"/>
    <property type="evidence" value="ECO:0007669"/>
    <property type="project" value="UniProtKB-SubCell"/>
</dbReference>
<evidence type="ECO:0000313" key="13">
    <source>
        <dbReference type="Proteomes" id="UP000030748"/>
    </source>
</evidence>
<keyword evidence="6" id="KW-0804">Transcription</keyword>
<organism evidence="12 13">
    <name type="scientific">Erythranthe guttata</name>
    <name type="common">Yellow monkey flower</name>
    <name type="synonym">Mimulus guttatus</name>
    <dbReference type="NCBI Taxonomy" id="4155"/>
    <lineage>
        <taxon>Eukaryota</taxon>
        <taxon>Viridiplantae</taxon>
        <taxon>Streptophyta</taxon>
        <taxon>Embryophyta</taxon>
        <taxon>Tracheophyta</taxon>
        <taxon>Spermatophyta</taxon>
        <taxon>Magnoliopsida</taxon>
        <taxon>eudicotyledons</taxon>
        <taxon>Gunneridae</taxon>
        <taxon>Pentapetalae</taxon>
        <taxon>asterids</taxon>
        <taxon>lamiids</taxon>
        <taxon>Lamiales</taxon>
        <taxon>Phrymaceae</taxon>
        <taxon>Erythranthe</taxon>
    </lineage>
</organism>
<dbReference type="GO" id="GO:0003700">
    <property type="term" value="F:DNA-binding transcription factor activity"/>
    <property type="evidence" value="ECO:0007669"/>
    <property type="project" value="InterPro"/>
</dbReference>
<dbReference type="PhylomeDB" id="A0A022QW66"/>
<dbReference type="EMBL" id="KI630884">
    <property type="protein sequence ID" value="EYU31824.1"/>
    <property type="molecule type" value="Genomic_DNA"/>
</dbReference>
<keyword evidence="7 9" id="KW-0539">Nucleus</keyword>
<evidence type="ECO:0000256" key="7">
    <source>
        <dbReference type="ARBA" id="ARBA00023242"/>
    </source>
</evidence>
<dbReference type="GO" id="GO:0099402">
    <property type="term" value="P:plant organ development"/>
    <property type="evidence" value="ECO:0007669"/>
    <property type="project" value="InterPro"/>
</dbReference>
<dbReference type="FunFam" id="1.10.10.60:FF:000146">
    <property type="entry name" value="WUSCHEL-related homeobox 4"/>
    <property type="match status" value="1"/>
</dbReference>
<reference evidence="12 13" key="1">
    <citation type="journal article" date="2013" name="Proc. Natl. Acad. Sci. U.S.A.">
        <title>Fine-scale variation in meiotic recombination in Mimulus inferred from population shotgun sequencing.</title>
        <authorList>
            <person name="Hellsten U."/>
            <person name="Wright K.M."/>
            <person name="Jenkins J."/>
            <person name="Shu S."/>
            <person name="Yuan Y."/>
            <person name="Wessler S.R."/>
            <person name="Schmutz J."/>
            <person name="Willis J.H."/>
            <person name="Rokhsar D.S."/>
        </authorList>
    </citation>
    <scope>NUCLEOTIDE SEQUENCE [LARGE SCALE GENOMIC DNA]</scope>
    <source>
        <strain evidence="13">cv. DUN x IM62</strain>
    </source>
</reference>
<dbReference type="Gene3D" id="1.10.10.60">
    <property type="entry name" value="Homeodomain-like"/>
    <property type="match status" value="1"/>
</dbReference>
<proteinExistence type="inferred from homology"/>
<evidence type="ECO:0000256" key="8">
    <source>
        <dbReference type="ARBA" id="ARBA00024040"/>
    </source>
</evidence>
<evidence type="ECO:0000256" key="5">
    <source>
        <dbReference type="ARBA" id="ARBA00023155"/>
    </source>
</evidence>
<evidence type="ECO:0000256" key="3">
    <source>
        <dbReference type="ARBA" id="ARBA00023015"/>
    </source>
</evidence>
<dbReference type="PANTHER" id="PTHR45940">
    <property type="entry name" value="WUSCHEL-RELATED HOMEOBOX 1-RELATED"/>
    <property type="match status" value="1"/>
</dbReference>
<keyword evidence="4 9" id="KW-0238">DNA-binding</keyword>
<dbReference type="InterPro" id="IPR044555">
    <property type="entry name" value="WUSCHEL-like"/>
</dbReference>
<name>A0A022QW66_ERYGU</name>
<dbReference type="SUPFAM" id="SSF46689">
    <property type="entry name" value="Homeodomain-like"/>
    <property type="match status" value="1"/>
</dbReference>
<dbReference type="GO" id="GO:0003677">
    <property type="term" value="F:DNA binding"/>
    <property type="evidence" value="ECO:0007669"/>
    <property type="project" value="UniProtKB-UniRule"/>
</dbReference>
<accession>A0A022QW66</accession>
<dbReference type="PROSITE" id="PS50071">
    <property type="entry name" value="HOMEOBOX_2"/>
    <property type="match status" value="1"/>
</dbReference>
<evidence type="ECO:0000256" key="2">
    <source>
        <dbReference type="ARBA" id="ARBA00022473"/>
    </source>
</evidence>
<evidence type="ECO:0000256" key="9">
    <source>
        <dbReference type="PROSITE-ProRule" id="PRU00108"/>
    </source>
</evidence>
<sequence length="321" mass="37070">MWMAEADRKLRPLMPRPISSCSHFSTISNPSCCCIHNPNILPWNHQISGMSEYGVKREIQTMPLVSTRWNPTPEQLQALEEMYKRGTRTPSAEQIQQIAAKLRRFGKIEGKNVFYWFQNHKARERQKKRRQLDLQLHPARKNQTGLMSRRYFEIEHHKKLSTPSNCSAPNSEDSAASMQYGTAIAECKKDEWTHLRQNKINVTTAKNESSCWKLDTILHTAAQNPALEREHNNHKPPFATTTTNSSLNLSILLSPKIDDINFLEDEKSSSLTETTRETRTLLQLFPIRSTDLGTREEVGIRDISTRFTPNHQFIEFLPTKN</sequence>
<dbReference type="OrthoDB" id="1932526at2759"/>
<keyword evidence="2" id="KW-0217">Developmental protein</keyword>
<keyword evidence="5 9" id="KW-0371">Homeobox</keyword>